<evidence type="ECO:0000256" key="1">
    <source>
        <dbReference type="ARBA" id="ARBA00007692"/>
    </source>
</evidence>
<evidence type="ECO:0000256" key="3">
    <source>
        <dbReference type="ARBA" id="ARBA00022946"/>
    </source>
</evidence>
<reference evidence="4" key="1">
    <citation type="journal article" date="2014" name="Nat. Commun.">
        <title>Genome sequence of mungbean and insights into evolution within Vigna species.</title>
        <authorList>
            <person name="Kang Y.J."/>
            <person name="Kim S.K."/>
            <person name="Kim M.Y."/>
            <person name="Lestari P."/>
            <person name="Kim K.H."/>
            <person name="Ha B.K."/>
            <person name="Jun T.H."/>
            <person name="Hwang W.J."/>
            <person name="Lee T."/>
            <person name="Lee J."/>
            <person name="Shim S."/>
            <person name="Yoon M.Y."/>
            <person name="Jang Y.E."/>
            <person name="Han K.S."/>
            <person name="Taeprayoon P."/>
            <person name="Yoon N."/>
            <person name="Somta P."/>
            <person name="Tanya P."/>
            <person name="Kim K.S."/>
            <person name="Gwag J.G."/>
            <person name="Moon J.K."/>
            <person name="Lee Y.H."/>
            <person name="Park B.S."/>
            <person name="Bombarely A."/>
            <person name="Doyle J.J."/>
            <person name="Jackson S.A."/>
            <person name="Schafleitner R."/>
            <person name="Srinives P."/>
            <person name="Varshney R.K."/>
            <person name="Lee S.H."/>
        </authorList>
    </citation>
    <scope>NUCLEOTIDE SEQUENCE [LARGE SCALE GENOMIC DNA]</scope>
    <source>
        <strain evidence="4">cv. VC1973A</strain>
    </source>
</reference>
<dbReference type="Proteomes" id="UP000087766">
    <property type="component" value="Chromosome 7"/>
</dbReference>
<accession>A0A1S3ULA8</accession>
<dbReference type="PANTHER" id="PTHR13068">
    <property type="entry name" value="CGI-12 PROTEIN-RELATED"/>
    <property type="match status" value="1"/>
</dbReference>
<dbReference type="Pfam" id="PF02536">
    <property type="entry name" value="mTERF"/>
    <property type="match status" value="3"/>
</dbReference>
<keyword evidence="2" id="KW-0805">Transcription regulation</keyword>
<name>A0A1S3ULA8_VIGRR</name>
<dbReference type="PANTHER" id="PTHR13068:SF172">
    <property type="entry name" value="TRANSCRIPTION TERMINATION FACTOR FAMILY PROTEIN"/>
    <property type="match status" value="1"/>
</dbReference>
<keyword evidence="4" id="KW-1185">Reference proteome</keyword>
<dbReference type="OrthoDB" id="637682at2759"/>
<proteinExistence type="inferred from homology"/>
<dbReference type="Gene3D" id="1.25.70.10">
    <property type="entry name" value="Transcription termination factor 3, mitochondrial"/>
    <property type="match status" value="3"/>
</dbReference>
<dbReference type="GeneID" id="106766540"/>
<dbReference type="SMART" id="SM00733">
    <property type="entry name" value="Mterf"/>
    <property type="match status" value="8"/>
</dbReference>
<dbReference type="RefSeq" id="XP_014506749.1">
    <property type="nucleotide sequence ID" value="XM_014651263.2"/>
</dbReference>
<dbReference type="InterPro" id="IPR038538">
    <property type="entry name" value="MTERF_sf"/>
</dbReference>
<evidence type="ECO:0000256" key="2">
    <source>
        <dbReference type="ARBA" id="ARBA00022472"/>
    </source>
</evidence>
<evidence type="ECO:0000313" key="4">
    <source>
        <dbReference type="Proteomes" id="UP000087766"/>
    </source>
</evidence>
<organism evidence="4 5">
    <name type="scientific">Vigna radiata var. radiata</name>
    <name type="common">Mung bean</name>
    <name type="synonym">Phaseolus aureus</name>
    <dbReference type="NCBI Taxonomy" id="3916"/>
    <lineage>
        <taxon>Eukaryota</taxon>
        <taxon>Viridiplantae</taxon>
        <taxon>Streptophyta</taxon>
        <taxon>Embryophyta</taxon>
        <taxon>Tracheophyta</taxon>
        <taxon>Spermatophyta</taxon>
        <taxon>Magnoliopsida</taxon>
        <taxon>eudicotyledons</taxon>
        <taxon>Gunneridae</taxon>
        <taxon>Pentapetalae</taxon>
        <taxon>rosids</taxon>
        <taxon>fabids</taxon>
        <taxon>Fabales</taxon>
        <taxon>Fabaceae</taxon>
        <taxon>Papilionoideae</taxon>
        <taxon>50 kb inversion clade</taxon>
        <taxon>NPAAA clade</taxon>
        <taxon>indigoferoid/millettioid clade</taxon>
        <taxon>Phaseoleae</taxon>
        <taxon>Vigna</taxon>
    </lineage>
</organism>
<dbReference type="KEGG" id="vra:106766540"/>
<reference evidence="5" key="2">
    <citation type="submission" date="2025-08" db="UniProtKB">
        <authorList>
            <consortium name="RefSeq"/>
        </authorList>
    </citation>
    <scope>IDENTIFICATION</scope>
    <source>
        <tissue evidence="5">Leaf</tissue>
    </source>
</reference>
<gene>
    <name evidence="5" type="primary">LOC106766540</name>
</gene>
<keyword evidence="3" id="KW-0809">Transit peptide</keyword>
<keyword evidence="2" id="KW-0804">Transcription</keyword>
<evidence type="ECO:0000313" key="5">
    <source>
        <dbReference type="RefSeq" id="XP_014506749.1"/>
    </source>
</evidence>
<dbReference type="FunFam" id="1.25.70.10:FF:000001">
    <property type="entry name" value="Mitochondrial transcription termination factor-like"/>
    <property type="match status" value="2"/>
</dbReference>
<dbReference type="InterPro" id="IPR003690">
    <property type="entry name" value="MTERF"/>
</dbReference>
<comment type="similarity">
    <text evidence="1">Belongs to the mTERF family.</text>
</comment>
<sequence>MSTILRHRLRLSQTRVLYCFPKFLYSQPFHFFSTTTSEPCAFTLSYLTNTCGFSQEVALKLSKRLRFETAEKPDSVLSFFRTHGFSTSQICRIFYQAPELLVCDPTKRLLPKFQFLASKGASPSDTILIVSKAARFLRYSLNSHIIPIFELIRTFLPSDLKALAVFIACPNFIGDCRVASNVQMLLDTGVTHTGIRYLLCSRPSVLCSDLRPAIEEVKLLGFDPVKLSFTLALLAKKAVSKPLWNAKVEILKKWGWSEDDICVAFKNQPNIMLRSKEKLNAVMGFWVGQLGWDHSVLISSPTLFSYSLEKRVAPRALVVQYLLSKGLVKKSASLGTPFVLSDERFLQKYVKRFEEETPRLLELYQAAQETYFVANQEQLRTFSFFISSLTLLQASTSFQEYQSSDVSTAISLLFLGVFLGAPSAKEFGIGFENHLVIDEGEGMKSENPMFKIYRRTTLGCAKFFELTTLKRNPLFQFCRATSTSNLSSFVVSYLVNNCAFSQKTALKASRKLHFSKPQKPDSVLSFFRNHAFSNSRISHILQRVPRLLSCNTQKLDSGVPGSNIVKLPERWCRLLYFGDISKTVHELKQMGFDASLSTFCIALVAKRNLSESNWAEKIHTYKRWGWSQEQVLLAFRRQPYCMLSSCDKINAVMSYWVEQAGFNSVDLVKTPGIFLLSLRKRIAPRACVLKFLVSKGLLRKDASLTRPFVLTEKLFLENYVRRFREDSSHLLKLYTEHESWK</sequence>
<dbReference type="GO" id="GO:0003676">
    <property type="term" value="F:nucleic acid binding"/>
    <property type="evidence" value="ECO:0007669"/>
    <property type="project" value="InterPro"/>
</dbReference>
<dbReference type="AlphaFoldDB" id="A0A1S3ULA8"/>
<protein>
    <submittedName>
        <fullName evidence="5">Uncharacterized protein LOC106766540</fullName>
    </submittedName>
</protein>
<dbReference type="GO" id="GO:0006353">
    <property type="term" value="P:DNA-templated transcription termination"/>
    <property type="evidence" value="ECO:0007669"/>
    <property type="project" value="UniProtKB-KW"/>
</dbReference>
<keyword evidence="2" id="KW-0806">Transcription termination</keyword>